<dbReference type="InterPro" id="IPR026325">
    <property type="entry name" value="DUF932"/>
</dbReference>
<dbReference type="InterPro" id="IPR017686">
    <property type="entry name" value="Phg/plasmid-like_prot"/>
</dbReference>
<protein>
    <recommendedName>
        <fullName evidence="4">DUF945 domain-containing protein</fullName>
    </recommendedName>
</protein>
<dbReference type="Proteomes" id="UP001500979">
    <property type="component" value="Unassembled WGS sequence"/>
</dbReference>
<name>A0ABN3VND2_9PSEU</name>
<feature type="region of interest" description="Disordered" evidence="1">
    <location>
        <begin position="1"/>
        <end position="22"/>
    </location>
</feature>
<dbReference type="NCBIfam" id="TIGR03299">
    <property type="entry name" value="LGT_TIGR03299"/>
    <property type="match status" value="1"/>
</dbReference>
<gene>
    <name evidence="2" type="ORF">GCM10010470_66940</name>
</gene>
<evidence type="ECO:0000256" key="1">
    <source>
        <dbReference type="SAM" id="MobiDB-lite"/>
    </source>
</evidence>
<comment type="caution">
    <text evidence="2">The sequence shown here is derived from an EMBL/GenBank/DDBJ whole genome shotgun (WGS) entry which is preliminary data.</text>
</comment>
<evidence type="ECO:0008006" key="4">
    <source>
        <dbReference type="Google" id="ProtNLM"/>
    </source>
</evidence>
<evidence type="ECO:0000313" key="2">
    <source>
        <dbReference type="EMBL" id="GAA2822497.1"/>
    </source>
</evidence>
<reference evidence="2 3" key="1">
    <citation type="journal article" date="2019" name="Int. J. Syst. Evol. Microbiol.">
        <title>The Global Catalogue of Microorganisms (GCM) 10K type strain sequencing project: providing services to taxonomists for standard genome sequencing and annotation.</title>
        <authorList>
            <consortium name="The Broad Institute Genomics Platform"/>
            <consortium name="The Broad Institute Genome Sequencing Center for Infectious Disease"/>
            <person name="Wu L."/>
            <person name="Ma J."/>
        </authorList>
    </citation>
    <scope>NUCLEOTIDE SEQUENCE [LARGE SCALE GENOMIC DNA]</scope>
    <source>
        <strain evidence="2 3">JCM 9383</strain>
    </source>
</reference>
<dbReference type="EMBL" id="BAAAUX010000052">
    <property type="protein sequence ID" value="GAA2822497.1"/>
    <property type="molecule type" value="Genomic_DNA"/>
</dbReference>
<accession>A0ABN3VND2</accession>
<evidence type="ECO:0000313" key="3">
    <source>
        <dbReference type="Proteomes" id="UP001500979"/>
    </source>
</evidence>
<feature type="compositionally biased region" description="Polar residues" evidence="1">
    <location>
        <begin position="1"/>
        <end position="11"/>
    </location>
</feature>
<proteinExistence type="predicted"/>
<organism evidence="2 3">
    <name type="scientific">Saccharopolyspora taberi</name>
    <dbReference type="NCBI Taxonomy" id="60895"/>
    <lineage>
        <taxon>Bacteria</taxon>
        <taxon>Bacillati</taxon>
        <taxon>Actinomycetota</taxon>
        <taxon>Actinomycetes</taxon>
        <taxon>Pseudonocardiales</taxon>
        <taxon>Pseudonocardiaceae</taxon>
        <taxon>Saccharopolyspora</taxon>
    </lineage>
</organism>
<dbReference type="Pfam" id="PF06067">
    <property type="entry name" value="DUF932"/>
    <property type="match status" value="1"/>
</dbReference>
<keyword evidence="3" id="KW-1185">Reference proteome</keyword>
<sequence>MSFPMTTQTEANGPLDPARLSPWRQIGTPVADCRNARHALEKAGLAGWNIRKLQQSGTDITPNGVTTINNPEQVMLVRDDPATGQVRYLSSVGSGYGIRQNEEQADLLDALVAESGAESLADAGQLDGGKRTFVTMKLPQTMTVAGLDPVELYLAVFNSHDGSSSFRVMIVPFRIWCANQLGVAIRDRVSEVSIRHTRNAEIKVEEIRSKLGLMYSYAEAFEREARKMLDAELTTPEFREVVETIWPVDDNAPVRTRNNAERRRGELMRLWSSADTQQAVRGTRWAGWQAITEYVDHFQPAKDSTIRAHRVLTSGTVANRKQRAFDLLAVA</sequence>